<sequence>MCLRSPCICKYNAAYFLIPLCSANRKLDNNCLNGSTPPTLNNSGTIESTYTGNCFSDSNTSQSCKCGSIHVSLPAMSFCLTIKSTYDFKVSVK</sequence>
<name>A0A2R6VXF0_MARPO</name>
<protein>
    <submittedName>
        <fullName evidence="1">Uncharacterized protein</fullName>
    </submittedName>
</protein>
<organism evidence="1 2">
    <name type="scientific">Marchantia polymorpha</name>
    <name type="common">Common liverwort</name>
    <name type="synonym">Marchantia aquatica</name>
    <dbReference type="NCBI Taxonomy" id="3197"/>
    <lineage>
        <taxon>Eukaryota</taxon>
        <taxon>Viridiplantae</taxon>
        <taxon>Streptophyta</taxon>
        <taxon>Embryophyta</taxon>
        <taxon>Marchantiophyta</taxon>
        <taxon>Marchantiopsida</taxon>
        <taxon>Marchantiidae</taxon>
        <taxon>Marchantiales</taxon>
        <taxon>Marchantiaceae</taxon>
        <taxon>Marchantia</taxon>
    </lineage>
</organism>
<proteinExistence type="predicted"/>
<accession>A0A2R6VXF0</accession>
<dbReference type="EMBL" id="KZ775091">
    <property type="protein sequence ID" value="PTQ26282.1"/>
    <property type="molecule type" value="Genomic_DNA"/>
</dbReference>
<dbReference type="Proteomes" id="UP000244005">
    <property type="component" value="Unassembled WGS sequence"/>
</dbReference>
<gene>
    <name evidence="1" type="ORF">MARPO_3457s0001</name>
</gene>
<dbReference type="Gramene" id="Mp3g23290.1">
    <property type="protein sequence ID" value="Mp3g23290.1.cds"/>
    <property type="gene ID" value="Mp3g23290"/>
</dbReference>
<reference evidence="2" key="1">
    <citation type="journal article" date="2017" name="Cell">
        <title>Insights into land plant evolution garnered from the Marchantia polymorpha genome.</title>
        <authorList>
            <person name="Bowman J.L."/>
            <person name="Kohchi T."/>
            <person name="Yamato K.T."/>
            <person name="Jenkins J."/>
            <person name="Shu S."/>
            <person name="Ishizaki K."/>
            <person name="Yamaoka S."/>
            <person name="Nishihama R."/>
            <person name="Nakamura Y."/>
            <person name="Berger F."/>
            <person name="Adam C."/>
            <person name="Aki S.S."/>
            <person name="Althoff F."/>
            <person name="Araki T."/>
            <person name="Arteaga-Vazquez M.A."/>
            <person name="Balasubrmanian S."/>
            <person name="Barry K."/>
            <person name="Bauer D."/>
            <person name="Boehm C.R."/>
            <person name="Briginshaw L."/>
            <person name="Caballero-Perez J."/>
            <person name="Catarino B."/>
            <person name="Chen F."/>
            <person name="Chiyoda S."/>
            <person name="Chovatia M."/>
            <person name="Davies K.M."/>
            <person name="Delmans M."/>
            <person name="Demura T."/>
            <person name="Dierschke T."/>
            <person name="Dolan L."/>
            <person name="Dorantes-Acosta A.E."/>
            <person name="Eklund D.M."/>
            <person name="Florent S.N."/>
            <person name="Flores-Sandoval E."/>
            <person name="Fujiyama A."/>
            <person name="Fukuzawa H."/>
            <person name="Galik B."/>
            <person name="Grimanelli D."/>
            <person name="Grimwood J."/>
            <person name="Grossniklaus U."/>
            <person name="Hamada T."/>
            <person name="Haseloff J."/>
            <person name="Hetherington A.J."/>
            <person name="Higo A."/>
            <person name="Hirakawa Y."/>
            <person name="Hundley H.N."/>
            <person name="Ikeda Y."/>
            <person name="Inoue K."/>
            <person name="Inoue S.I."/>
            <person name="Ishida S."/>
            <person name="Jia Q."/>
            <person name="Kakita M."/>
            <person name="Kanazawa T."/>
            <person name="Kawai Y."/>
            <person name="Kawashima T."/>
            <person name="Kennedy M."/>
            <person name="Kinose K."/>
            <person name="Kinoshita T."/>
            <person name="Kohara Y."/>
            <person name="Koide E."/>
            <person name="Komatsu K."/>
            <person name="Kopischke S."/>
            <person name="Kubo M."/>
            <person name="Kyozuka J."/>
            <person name="Lagercrantz U."/>
            <person name="Lin S.S."/>
            <person name="Lindquist E."/>
            <person name="Lipzen A.M."/>
            <person name="Lu C.W."/>
            <person name="De Luna E."/>
            <person name="Martienssen R.A."/>
            <person name="Minamino N."/>
            <person name="Mizutani M."/>
            <person name="Mizutani M."/>
            <person name="Mochizuki N."/>
            <person name="Monte I."/>
            <person name="Mosher R."/>
            <person name="Nagasaki H."/>
            <person name="Nakagami H."/>
            <person name="Naramoto S."/>
            <person name="Nishitani K."/>
            <person name="Ohtani M."/>
            <person name="Okamoto T."/>
            <person name="Okumura M."/>
            <person name="Phillips J."/>
            <person name="Pollak B."/>
            <person name="Reinders A."/>
            <person name="Rovekamp M."/>
            <person name="Sano R."/>
            <person name="Sawa S."/>
            <person name="Schmid M.W."/>
            <person name="Shirakawa M."/>
            <person name="Solano R."/>
            <person name="Spunde A."/>
            <person name="Suetsugu N."/>
            <person name="Sugano S."/>
            <person name="Sugiyama A."/>
            <person name="Sun R."/>
            <person name="Suzuki Y."/>
            <person name="Takenaka M."/>
            <person name="Takezawa D."/>
            <person name="Tomogane H."/>
            <person name="Tsuzuki M."/>
            <person name="Ueda T."/>
            <person name="Umeda M."/>
            <person name="Ward J.M."/>
            <person name="Watanabe Y."/>
            <person name="Yazaki K."/>
            <person name="Yokoyama R."/>
            <person name="Yoshitake Y."/>
            <person name="Yotsui I."/>
            <person name="Zachgo S."/>
            <person name="Schmutz J."/>
        </authorList>
    </citation>
    <scope>NUCLEOTIDE SEQUENCE [LARGE SCALE GENOMIC DNA]</scope>
    <source>
        <strain evidence="2">Tak-1</strain>
    </source>
</reference>
<dbReference type="AlphaFoldDB" id="A0A2R6VXF0"/>
<evidence type="ECO:0000313" key="1">
    <source>
        <dbReference type="EMBL" id="PTQ26282.1"/>
    </source>
</evidence>
<evidence type="ECO:0000313" key="2">
    <source>
        <dbReference type="Proteomes" id="UP000244005"/>
    </source>
</evidence>
<keyword evidence="2" id="KW-1185">Reference proteome</keyword>